<dbReference type="SUPFAM" id="SSF55874">
    <property type="entry name" value="ATPase domain of HSP90 chaperone/DNA topoisomerase II/histidine kinase"/>
    <property type="match status" value="1"/>
</dbReference>
<evidence type="ECO:0000256" key="7">
    <source>
        <dbReference type="ARBA" id="ARBA00022692"/>
    </source>
</evidence>
<dbReference type="SMART" id="SM00388">
    <property type="entry name" value="HisKA"/>
    <property type="match status" value="1"/>
</dbReference>
<keyword evidence="7 14" id="KW-0812">Transmembrane</keyword>
<keyword evidence="9 16" id="KW-0418">Kinase</keyword>
<feature type="transmembrane region" description="Helical" evidence="14">
    <location>
        <begin position="267"/>
        <end position="289"/>
    </location>
</feature>
<evidence type="ECO:0000256" key="5">
    <source>
        <dbReference type="ARBA" id="ARBA00022553"/>
    </source>
</evidence>
<dbReference type="PANTHER" id="PTHR45528:SF1">
    <property type="entry name" value="SENSOR HISTIDINE KINASE CPXA"/>
    <property type="match status" value="1"/>
</dbReference>
<dbReference type="Pfam" id="PF00512">
    <property type="entry name" value="HisKA"/>
    <property type="match status" value="1"/>
</dbReference>
<organism evidence="16 17">
    <name type="scientific">Candidatus Flavonifractor merdipullorum</name>
    <dbReference type="NCBI Taxonomy" id="2838590"/>
    <lineage>
        <taxon>Bacteria</taxon>
        <taxon>Bacillati</taxon>
        <taxon>Bacillota</taxon>
        <taxon>Clostridia</taxon>
        <taxon>Eubacteriales</taxon>
        <taxon>Oscillospiraceae</taxon>
        <taxon>Flavonifractor</taxon>
    </lineage>
</organism>
<evidence type="ECO:0000256" key="13">
    <source>
        <dbReference type="ARBA" id="ARBA00023136"/>
    </source>
</evidence>
<dbReference type="GO" id="GO:0000155">
    <property type="term" value="F:phosphorelay sensor kinase activity"/>
    <property type="evidence" value="ECO:0007669"/>
    <property type="project" value="InterPro"/>
</dbReference>
<evidence type="ECO:0000256" key="9">
    <source>
        <dbReference type="ARBA" id="ARBA00022777"/>
    </source>
</evidence>
<keyword evidence="12" id="KW-0902">Two-component regulatory system</keyword>
<evidence type="ECO:0000256" key="1">
    <source>
        <dbReference type="ARBA" id="ARBA00000085"/>
    </source>
</evidence>
<evidence type="ECO:0000313" key="17">
    <source>
        <dbReference type="Proteomes" id="UP000824192"/>
    </source>
</evidence>
<keyword evidence="4" id="KW-1003">Cell membrane</keyword>
<evidence type="ECO:0000256" key="8">
    <source>
        <dbReference type="ARBA" id="ARBA00022741"/>
    </source>
</evidence>
<evidence type="ECO:0000256" key="2">
    <source>
        <dbReference type="ARBA" id="ARBA00004651"/>
    </source>
</evidence>
<dbReference type="InterPro" id="IPR036890">
    <property type="entry name" value="HATPase_C_sf"/>
</dbReference>
<dbReference type="InterPro" id="IPR036097">
    <property type="entry name" value="HisK_dim/P_sf"/>
</dbReference>
<proteinExistence type="predicted"/>
<feature type="transmembrane region" description="Helical" evidence="14">
    <location>
        <begin position="364"/>
        <end position="384"/>
    </location>
</feature>
<evidence type="ECO:0000313" key="16">
    <source>
        <dbReference type="EMBL" id="HIW93758.1"/>
    </source>
</evidence>
<dbReference type="EC" id="2.7.13.3" evidence="3"/>
<comment type="subcellular location">
    <subcellularLocation>
        <location evidence="2">Cell membrane</location>
        <topology evidence="2">Multi-pass membrane protein</topology>
    </subcellularLocation>
</comment>
<dbReference type="CDD" id="cd00082">
    <property type="entry name" value="HisKA"/>
    <property type="match status" value="1"/>
</dbReference>
<dbReference type="InterPro" id="IPR005467">
    <property type="entry name" value="His_kinase_dom"/>
</dbReference>
<reference evidence="16" key="2">
    <citation type="submission" date="2021-04" db="EMBL/GenBank/DDBJ databases">
        <authorList>
            <person name="Gilroy R."/>
        </authorList>
    </citation>
    <scope>NUCLEOTIDE SEQUENCE</scope>
    <source>
        <strain evidence="16">ChiGjej6B6-1540</strain>
    </source>
</reference>
<keyword evidence="6" id="KW-0808">Transferase</keyword>
<keyword evidence="13 14" id="KW-0472">Membrane</keyword>
<dbReference type="SUPFAM" id="SSF47384">
    <property type="entry name" value="Homodimeric domain of signal transducing histidine kinase"/>
    <property type="match status" value="1"/>
</dbReference>
<feature type="transmembrane region" description="Helical" evidence="14">
    <location>
        <begin position="295"/>
        <end position="319"/>
    </location>
</feature>
<evidence type="ECO:0000259" key="15">
    <source>
        <dbReference type="PROSITE" id="PS50109"/>
    </source>
</evidence>
<reference evidence="16" key="1">
    <citation type="journal article" date="2021" name="PeerJ">
        <title>Extensive microbial diversity within the chicken gut microbiome revealed by metagenomics and culture.</title>
        <authorList>
            <person name="Gilroy R."/>
            <person name="Ravi A."/>
            <person name="Getino M."/>
            <person name="Pursley I."/>
            <person name="Horton D.L."/>
            <person name="Alikhan N.F."/>
            <person name="Baker D."/>
            <person name="Gharbi K."/>
            <person name="Hall N."/>
            <person name="Watson M."/>
            <person name="Adriaenssens E.M."/>
            <person name="Foster-Nyarko E."/>
            <person name="Jarju S."/>
            <person name="Secka A."/>
            <person name="Antonio M."/>
            <person name="Oren A."/>
            <person name="Chaudhuri R.R."/>
            <person name="La Ragione R."/>
            <person name="Hildebrand F."/>
            <person name="Pallen M.J."/>
        </authorList>
    </citation>
    <scope>NUCLEOTIDE SEQUENCE</scope>
    <source>
        <strain evidence="16">ChiGjej6B6-1540</strain>
    </source>
</reference>
<feature type="domain" description="Histidine kinase" evidence="15">
    <location>
        <begin position="461"/>
        <end position="675"/>
    </location>
</feature>
<comment type="catalytic activity">
    <reaction evidence="1">
        <text>ATP + protein L-histidine = ADP + protein N-phospho-L-histidine.</text>
        <dbReference type="EC" id="2.7.13.3"/>
    </reaction>
</comment>
<dbReference type="InterPro" id="IPR050398">
    <property type="entry name" value="HssS/ArlS-like"/>
</dbReference>
<gene>
    <name evidence="16" type="ORF">H9868_04370</name>
</gene>
<feature type="transmembrane region" description="Helical" evidence="14">
    <location>
        <begin position="226"/>
        <end position="246"/>
    </location>
</feature>
<evidence type="ECO:0000256" key="12">
    <source>
        <dbReference type="ARBA" id="ARBA00023012"/>
    </source>
</evidence>
<evidence type="ECO:0000256" key="11">
    <source>
        <dbReference type="ARBA" id="ARBA00022989"/>
    </source>
</evidence>
<keyword evidence="11 14" id="KW-1133">Transmembrane helix</keyword>
<name>A0A9D1RUW9_9FIRM</name>
<dbReference type="EMBL" id="DXGA01000095">
    <property type="protein sequence ID" value="HIW93758.1"/>
    <property type="molecule type" value="Genomic_DNA"/>
</dbReference>
<dbReference type="SMART" id="SM00387">
    <property type="entry name" value="HATPase_c"/>
    <property type="match status" value="1"/>
</dbReference>
<dbReference type="Proteomes" id="UP000824192">
    <property type="component" value="Unassembled WGS sequence"/>
</dbReference>
<dbReference type="Pfam" id="PF02518">
    <property type="entry name" value="HATPase_c"/>
    <property type="match status" value="1"/>
</dbReference>
<keyword evidence="10" id="KW-0067">ATP-binding</keyword>
<dbReference type="PROSITE" id="PS50109">
    <property type="entry name" value="HIS_KIN"/>
    <property type="match status" value="1"/>
</dbReference>
<dbReference type="GO" id="GO:0005886">
    <property type="term" value="C:plasma membrane"/>
    <property type="evidence" value="ECO:0007669"/>
    <property type="project" value="UniProtKB-SubCell"/>
</dbReference>
<dbReference type="Gene3D" id="3.30.565.10">
    <property type="entry name" value="Histidine kinase-like ATPase, C-terminal domain"/>
    <property type="match status" value="1"/>
</dbReference>
<accession>A0A9D1RUW9</accession>
<protein>
    <recommendedName>
        <fullName evidence="3">histidine kinase</fullName>
        <ecNumber evidence="3">2.7.13.3</ecNumber>
    </recommendedName>
</protein>
<evidence type="ECO:0000256" key="4">
    <source>
        <dbReference type="ARBA" id="ARBA00022475"/>
    </source>
</evidence>
<sequence length="683" mass="76423">MVSLWRRRWCAIVLCIVCGAASFWSGGILAGNWDALWGDFYSAAAYLPLDEYNRQVEEAMLLMLRRDRWDDELTYLEEQHLDNLEESLDAKNTNYRFEVRTREGELLWGNTTGLDTEDIRCQQSGEYVVSMGEDLWLEDKQGTSTSSVLTVYTGQGYLTFDASPNADPGWTAYGYTYQSGEWVYDQSQDQRVQSAHLVLQSGVTDPLAVTDLFVEARKDYQNVQGWFFPLASLFLLSFTAMAVLLRRLWRGSTADLAGWQERIPYDLFLLCAVILFQVLLAGADPIAYIGNQNGWNIHAVVGMGVLTCLGAGLALDVILSTAVRHKRGQLWSGALSVRLWHTVKAGALRFGQNWPVEKRMVRFFLLYLLGTAITASTVVLIPLYQGWVLWYLRRLVRGWAAISAATDAILSGQTDVHLEADKMPRALRDHARQLNDLGQAISNAVDDRLKSERFRTELITNVSHDLKTPLTSIINYVDLLKKTGVQDETALSYIEVLDRKSQRLKKLTEDLVEASKASSGTLKVTLTQLDFLQLLRQALGEYEEKFLQSSLTPVVSGPETPCTILADGRHLWRVVDNLLGNCCKYAMPGTRVYLDLEHLGDSIELTVKNISRAPLNLPPEQLLERFVRGDSSRTTEGSGLGLSIAQSLTELQGGAFRLEIDGDLFKARVALPVPPEPPSALPE</sequence>
<dbReference type="Gene3D" id="1.10.287.130">
    <property type="match status" value="1"/>
</dbReference>
<dbReference type="InterPro" id="IPR003661">
    <property type="entry name" value="HisK_dim/P_dom"/>
</dbReference>
<comment type="caution">
    <text evidence="16">The sequence shown here is derived from an EMBL/GenBank/DDBJ whole genome shotgun (WGS) entry which is preliminary data.</text>
</comment>
<dbReference type="PANTHER" id="PTHR45528">
    <property type="entry name" value="SENSOR HISTIDINE KINASE CPXA"/>
    <property type="match status" value="1"/>
</dbReference>
<evidence type="ECO:0000256" key="6">
    <source>
        <dbReference type="ARBA" id="ARBA00022679"/>
    </source>
</evidence>
<dbReference type="GO" id="GO:0005524">
    <property type="term" value="F:ATP binding"/>
    <property type="evidence" value="ECO:0007669"/>
    <property type="project" value="UniProtKB-KW"/>
</dbReference>
<keyword evidence="8" id="KW-0547">Nucleotide-binding</keyword>
<dbReference type="InterPro" id="IPR003594">
    <property type="entry name" value="HATPase_dom"/>
</dbReference>
<evidence type="ECO:0000256" key="14">
    <source>
        <dbReference type="SAM" id="Phobius"/>
    </source>
</evidence>
<evidence type="ECO:0000256" key="3">
    <source>
        <dbReference type="ARBA" id="ARBA00012438"/>
    </source>
</evidence>
<evidence type="ECO:0000256" key="10">
    <source>
        <dbReference type="ARBA" id="ARBA00022840"/>
    </source>
</evidence>
<dbReference type="AlphaFoldDB" id="A0A9D1RUW9"/>
<keyword evidence="5" id="KW-0597">Phosphoprotein</keyword>